<dbReference type="InterPro" id="IPR005079">
    <property type="entry name" value="Peptidase_C45_hydrolase"/>
</dbReference>
<keyword evidence="2" id="KW-0378">Hydrolase</keyword>
<dbReference type="RefSeq" id="WP_243646771.1">
    <property type="nucleotide sequence ID" value="NZ_SMAN01000006.1"/>
</dbReference>
<dbReference type="Pfam" id="PF03417">
    <property type="entry name" value="AAT"/>
    <property type="match status" value="1"/>
</dbReference>
<protein>
    <submittedName>
        <fullName evidence="2">Putative choloylglycine hydrolase</fullName>
    </submittedName>
</protein>
<dbReference type="InterPro" id="IPR047801">
    <property type="entry name" value="Peptidase_C45"/>
</dbReference>
<dbReference type="EMBL" id="SMAN01000006">
    <property type="protein sequence ID" value="TCT23602.1"/>
    <property type="molecule type" value="Genomic_DNA"/>
</dbReference>
<keyword evidence="3" id="KW-1185">Reference proteome</keyword>
<evidence type="ECO:0000313" key="3">
    <source>
        <dbReference type="Proteomes" id="UP000294650"/>
    </source>
</evidence>
<organism evidence="2 3">
    <name type="scientific">Melghiribacillus thermohalophilus</name>
    <dbReference type="NCBI Taxonomy" id="1324956"/>
    <lineage>
        <taxon>Bacteria</taxon>
        <taxon>Bacillati</taxon>
        <taxon>Bacillota</taxon>
        <taxon>Bacilli</taxon>
        <taxon>Bacillales</taxon>
        <taxon>Bacillaceae</taxon>
        <taxon>Melghiribacillus</taxon>
    </lineage>
</organism>
<accession>A0A4V2V239</accession>
<dbReference type="Proteomes" id="UP000294650">
    <property type="component" value="Unassembled WGS sequence"/>
</dbReference>
<feature type="domain" description="Peptidase C45 hydrolase" evidence="1">
    <location>
        <begin position="116"/>
        <end position="326"/>
    </location>
</feature>
<dbReference type="NCBIfam" id="NF040521">
    <property type="entry name" value="C45_proenzyme"/>
    <property type="match status" value="1"/>
</dbReference>
<evidence type="ECO:0000259" key="1">
    <source>
        <dbReference type="Pfam" id="PF03417"/>
    </source>
</evidence>
<dbReference type="CDD" id="cd01935">
    <property type="entry name" value="Ntn_CGH_like"/>
    <property type="match status" value="1"/>
</dbReference>
<dbReference type="PANTHER" id="PTHR34180:SF1">
    <property type="entry name" value="BETA-ALANYL-DOPAMINE_CARCININE HYDROLASE"/>
    <property type="match status" value="1"/>
</dbReference>
<dbReference type="AlphaFoldDB" id="A0A4V2V239"/>
<name>A0A4V2V239_9BACI</name>
<dbReference type="PANTHER" id="PTHR34180">
    <property type="entry name" value="PEPTIDASE C45"/>
    <property type="match status" value="1"/>
</dbReference>
<evidence type="ECO:0000313" key="2">
    <source>
        <dbReference type="EMBL" id="TCT23602.1"/>
    </source>
</evidence>
<dbReference type="SUPFAM" id="SSF56235">
    <property type="entry name" value="N-terminal nucleophile aminohydrolases (Ntn hydrolases)"/>
    <property type="match status" value="1"/>
</dbReference>
<reference evidence="2 3" key="1">
    <citation type="submission" date="2019-03" db="EMBL/GenBank/DDBJ databases">
        <title>Genomic Encyclopedia of Type Strains, Phase IV (KMG-IV): sequencing the most valuable type-strain genomes for metagenomic binning, comparative biology and taxonomic classification.</title>
        <authorList>
            <person name="Goeker M."/>
        </authorList>
    </citation>
    <scope>NUCLEOTIDE SEQUENCE [LARGE SCALE GENOMIC DNA]</scope>
    <source>
        <strain evidence="2 3">DSM 25894</strain>
    </source>
</reference>
<dbReference type="GO" id="GO:0016787">
    <property type="term" value="F:hydrolase activity"/>
    <property type="evidence" value="ECO:0007669"/>
    <property type="project" value="UniProtKB-KW"/>
</dbReference>
<gene>
    <name evidence="2" type="ORF">EDD68_10612</name>
</gene>
<dbReference type="InterPro" id="IPR047794">
    <property type="entry name" value="C45_proenzyme-like"/>
</dbReference>
<sequence>MKDFRLTIKEVIDIVSNFKVDVVQVRRKNSFEAGRAIGAIVKNHDVLQLLETMTRPQIDTEEMEKMLSSVAPHLIDEMKGIAEELQIPYSRAAALFSGYDVPKLKALGCTALMTDRYYVRNYDFSPEFYDGLFVLHQSRQALATAGYSLQVLGRHDGVNEKGLTAGLHFVSLEGYRPGVSSWTAVRMVLDCCSTVDDAVQLLKEIPHAACYNFSLADEKGNLVVVEASPEEITVHQDPSFLSCVNHFRDPSMQKKNRPMIEGSLKRENILSDIKKQPMSPEKAFHLFKDQSSPFFFTDYDELFGTLHTFMYVFDQAAIYTAVAQSKDVLKMNFQEWVLGKDTGIQSMTGQIQSEEE</sequence>
<proteinExistence type="predicted"/>
<dbReference type="Gene3D" id="3.60.60.10">
    <property type="entry name" value="Penicillin V Acylase, Chain A"/>
    <property type="match status" value="1"/>
</dbReference>
<comment type="caution">
    <text evidence="2">The sequence shown here is derived from an EMBL/GenBank/DDBJ whole genome shotgun (WGS) entry which is preliminary data.</text>
</comment>
<dbReference type="InterPro" id="IPR029055">
    <property type="entry name" value="Ntn_hydrolases_N"/>
</dbReference>